<gene>
    <name evidence="2" type="ORF">L9F63_017015</name>
</gene>
<reference evidence="2" key="1">
    <citation type="journal article" date="2023" name="IScience">
        <title>Live-bearing cockroach genome reveals convergent evolutionary mechanisms linked to viviparity in insects and beyond.</title>
        <authorList>
            <person name="Fouks B."/>
            <person name="Harrison M.C."/>
            <person name="Mikhailova A.A."/>
            <person name="Marchal E."/>
            <person name="English S."/>
            <person name="Carruthers M."/>
            <person name="Jennings E.C."/>
            <person name="Chiamaka E.L."/>
            <person name="Frigard R.A."/>
            <person name="Pippel M."/>
            <person name="Attardo G.M."/>
            <person name="Benoit J.B."/>
            <person name="Bornberg-Bauer E."/>
            <person name="Tobe S.S."/>
        </authorList>
    </citation>
    <scope>NUCLEOTIDE SEQUENCE</scope>
    <source>
        <strain evidence="2">Stay&amp;Tobe</strain>
    </source>
</reference>
<protein>
    <submittedName>
        <fullName evidence="2">Uncharacterized protein</fullName>
    </submittedName>
</protein>
<name>A0AAD8A0G5_DIPPU</name>
<sequence>IVTELLRSTKLQEDQKTRKSKKRKSAAEDLENKGNKKKNTNRVGKKKVLEEANNSKLGCEVQVRVLRSCKKPGDEASAGCSVVVENRTPVEEDVTEQSVILEVRADEDEVLTSPVSRMESGTALLRFPDDRSDSGVSSLRSGSGDERSGSRSSALSSSDEQNQLNRSPLFVWRDPNLLVSGDPQVRHINSVQHHSLLMSHPTPPAVTATPNTSSSAAVSQAQALALAQAHYPSVVPPPPPLLSPHPLHHHPHAVPHLPPPGLYPDMLWNKRYPPLPVGTHLLAPAHPNPEDFLAGERERAYRESE</sequence>
<feature type="region of interest" description="Disordered" evidence="1">
    <location>
        <begin position="1"/>
        <end position="45"/>
    </location>
</feature>
<feature type="compositionally biased region" description="Basic residues" evidence="1">
    <location>
        <begin position="35"/>
        <end position="45"/>
    </location>
</feature>
<evidence type="ECO:0000256" key="1">
    <source>
        <dbReference type="SAM" id="MobiDB-lite"/>
    </source>
</evidence>
<accession>A0AAD8A0G5</accession>
<evidence type="ECO:0000313" key="2">
    <source>
        <dbReference type="EMBL" id="KAJ9589860.1"/>
    </source>
</evidence>
<proteinExistence type="predicted"/>
<dbReference type="Proteomes" id="UP001233999">
    <property type="component" value="Unassembled WGS sequence"/>
</dbReference>
<feature type="non-terminal residue" evidence="2">
    <location>
        <position position="305"/>
    </location>
</feature>
<feature type="compositionally biased region" description="Basic and acidic residues" evidence="1">
    <location>
        <begin position="294"/>
        <end position="305"/>
    </location>
</feature>
<organism evidence="2 3">
    <name type="scientific">Diploptera punctata</name>
    <name type="common">Pacific beetle cockroach</name>
    <dbReference type="NCBI Taxonomy" id="6984"/>
    <lineage>
        <taxon>Eukaryota</taxon>
        <taxon>Metazoa</taxon>
        <taxon>Ecdysozoa</taxon>
        <taxon>Arthropoda</taxon>
        <taxon>Hexapoda</taxon>
        <taxon>Insecta</taxon>
        <taxon>Pterygota</taxon>
        <taxon>Neoptera</taxon>
        <taxon>Polyneoptera</taxon>
        <taxon>Dictyoptera</taxon>
        <taxon>Blattodea</taxon>
        <taxon>Blaberoidea</taxon>
        <taxon>Blaberidae</taxon>
        <taxon>Diplopterinae</taxon>
        <taxon>Diploptera</taxon>
    </lineage>
</organism>
<dbReference type="EMBL" id="JASPKZ010004590">
    <property type="protein sequence ID" value="KAJ9589860.1"/>
    <property type="molecule type" value="Genomic_DNA"/>
</dbReference>
<dbReference type="AlphaFoldDB" id="A0AAD8A0G5"/>
<reference evidence="2" key="2">
    <citation type="submission" date="2023-05" db="EMBL/GenBank/DDBJ databases">
        <authorList>
            <person name="Fouks B."/>
        </authorList>
    </citation>
    <scope>NUCLEOTIDE SEQUENCE</scope>
    <source>
        <strain evidence="2">Stay&amp;Tobe</strain>
        <tissue evidence="2">Testes</tissue>
    </source>
</reference>
<keyword evidence="3" id="KW-1185">Reference proteome</keyword>
<feature type="region of interest" description="Disordered" evidence="1">
    <location>
        <begin position="112"/>
        <end position="163"/>
    </location>
</feature>
<comment type="caution">
    <text evidence="2">The sequence shown here is derived from an EMBL/GenBank/DDBJ whole genome shotgun (WGS) entry which is preliminary data.</text>
</comment>
<feature type="compositionally biased region" description="Basic and acidic residues" evidence="1">
    <location>
        <begin position="25"/>
        <end position="34"/>
    </location>
</feature>
<feature type="non-terminal residue" evidence="2">
    <location>
        <position position="1"/>
    </location>
</feature>
<evidence type="ECO:0000313" key="3">
    <source>
        <dbReference type="Proteomes" id="UP001233999"/>
    </source>
</evidence>
<feature type="region of interest" description="Disordered" evidence="1">
    <location>
        <begin position="286"/>
        <end position="305"/>
    </location>
</feature>